<name>A0A1I1WDN3_9BACT</name>
<dbReference type="EMBL" id="FONA01000004">
    <property type="protein sequence ID" value="SFD92498.1"/>
    <property type="molecule type" value="Genomic_DNA"/>
</dbReference>
<dbReference type="STRING" id="385682.SAMN05444380_10434"/>
<keyword evidence="2" id="KW-1185">Reference proteome</keyword>
<reference evidence="1 2" key="1">
    <citation type="submission" date="2016-10" db="EMBL/GenBank/DDBJ databases">
        <authorList>
            <person name="de Groot N.N."/>
        </authorList>
    </citation>
    <scope>NUCLEOTIDE SEQUENCE [LARGE SCALE GENOMIC DNA]</scope>
    <source>
        <strain evidence="1 2">DSM 19012</strain>
    </source>
</reference>
<dbReference type="AlphaFoldDB" id="A0A1I1WDN3"/>
<evidence type="ECO:0000313" key="2">
    <source>
        <dbReference type="Proteomes" id="UP000181976"/>
    </source>
</evidence>
<proteinExistence type="predicted"/>
<dbReference type="Proteomes" id="UP000181976">
    <property type="component" value="Unassembled WGS sequence"/>
</dbReference>
<gene>
    <name evidence="1" type="ORF">SAMN05444380_10434</name>
</gene>
<accession>A0A1I1WDN3</accession>
<organism evidence="1 2">
    <name type="scientific">Thermophagus xiamenensis</name>
    <dbReference type="NCBI Taxonomy" id="385682"/>
    <lineage>
        <taxon>Bacteria</taxon>
        <taxon>Pseudomonadati</taxon>
        <taxon>Bacteroidota</taxon>
        <taxon>Bacteroidia</taxon>
        <taxon>Marinilabiliales</taxon>
        <taxon>Marinilabiliaceae</taxon>
        <taxon>Thermophagus</taxon>
    </lineage>
</organism>
<evidence type="ECO:0000313" key="1">
    <source>
        <dbReference type="EMBL" id="SFD92498.1"/>
    </source>
</evidence>
<sequence>MNKLVLGQRNMLFSHFFVKAFSVFGLSYDINQHLRLGYIKCLNEMSIAA</sequence>
<protein>
    <submittedName>
        <fullName evidence="1">Uncharacterized protein</fullName>
    </submittedName>
</protein>
<dbReference type="InParanoid" id="A0A1I1WDN3"/>